<organism evidence="2 3">
    <name type="scientific">Elysia marginata</name>
    <dbReference type="NCBI Taxonomy" id="1093978"/>
    <lineage>
        <taxon>Eukaryota</taxon>
        <taxon>Metazoa</taxon>
        <taxon>Spiralia</taxon>
        <taxon>Lophotrochozoa</taxon>
        <taxon>Mollusca</taxon>
        <taxon>Gastropoda</taxon>
        <taxon>Heterobranchia</taxon>
        <taxon>Euthyneura</taxon>
        <taxon>Panpulmonata</taxon>
        <taxon>Sacoglossa</taxon>
        <taxon>Placobranchoidea</taxon>
        <taxon>Plakobranchidae</taxon>
        <taxon>Elysia</taxon>
    </lineage>
</organism>
<proteinExistence type="predicted"/>
<accession>A0AAV4GMA2</accession>
<evidence type="ECO:0000313" key="2">
    <source>
        <dbReference type="EMBL" id="GFR86411.1"/>
    </source>
</evidence>
<protein>
    <submittedName>
        <fullName evidence="2">Uncharacterized protein</fullName>
    </submittedName>
</protein>
<evidence type="ECO:0000256" key="1">
    <source>
        <dbReference type="SAM" id="MobiDB-lite"/>
    </source>
</evidence>
<evidence type="ECO:0000313" key="3">
    <source>
        <dbReference type="Proteomes" id="UP000762676"/>
    </source>
</evidence>
<dbReference type="Proteomes" id="UP000762676">
    <property type="component" value="Unassembled WGS sequence"/>
</dbReference>
<dbReference type="AlphaFoldDB" id="A0AAV4GMA2"/>
<feature type="compositionally biased region" description="Polar residues" evidence="1">
    <location>
        <begin position="1"/>
        <end position="14"/>
    </location>
</feature>
<keyword evidence="3" id="KW-1185">Reference proteome</keyword>
<dbReference type="EMBL" id="BMAT01008493">
    <property type="protein sequence ID" value="GFR86411.1"/>
    <property type="molecule type" value="Genomic_DNA"/>
</dbReference>
<feature type="region of interest" description="Disordered" evidence="1">
    <location>
        <begin position="1"/>
        <end position="22"/>
    </location>
</feature>
<sequence length="77" mass="8411">MPDLRSGNSTSPSGENMEPQAAIPAVSQVVVMERERRITKFYGDDASLAAEFEEEVKRAWAAAHNLNATVWTLCSAT</sequence>
<comment type="caution">
    <text evidence="2">The sequence shown here is derived from an EMBL/GenBank/DDBJ whole genome shotgun (WGS) entry which is preliminary data.</text>
</comment>
<reference evidence="2 3" key="1">
    <citation type="journal article" date="2021" name="Elife">
        <title>Chloroplast acquisition without the gene transfer in kleptoplastic sea slugs, Plakobranchus ocellatus.</title>
        <authorList>
            <person name="Maeda T."/>
            <person name="Takahashi S."/>
            <person name="Yoshida T."/>
            <person name="Shimamura S."/>
            <person name="Takaki Y."/>
            <person name="Nagai Y."/>
            <person name="Toyoda A."/>
            <person name="Suzuki Y."/>
            <person name="Arimoto A."/>
            <person name="Ishii H."/>
            <person name="Satoh N."/>
            <person name="Nishiyama T."/>
            <person name="Hasebe M."/>
            <person name="Maruyama T."/>
            <person name="Minagawa J."/>
            <person name="Obokata J."/>
            <person name="Shigenobu S."/>
        </authorList>
    </citation>
    <scope>NUCLEOTIDE SEQUENCE [LARGE SCALE GENOMIC DNA]</scope>
</reference>
<name>A0AAV4GMA2_9GAST</name>
<gene>
    <name evidence="2" type="ORF">ElyMa_004198700</name>
</gene>